<reference evidence="1 2" key="1">
    <citation type="submission" date="2023-01" db="EMBL/GenBank/DDBJ databases">
        <title>Analysis of 21 Apiospora genomes using comparative genomics revels a genus with tremendous synthesis potential of carbohydrate active enzymes and secondary metabolites.</title>
        <authorList>
            <person name="Sorensen T."/>
        </authorList>
    </citation>
    <scope>NUCLEOTIDE SEQUENCE [LARGE SCALE GENOMIC DNA]</scope>
    <source>
        <strain evidence="1 2">CBS 135458</strain>
    </source>
</reference>
<dbReference type="GeneID" id="92092896"/>
<accession>A0ABR1UGE3</accession>
<dbReference type="RefSeq" id="XP_066713422.1">
    <property type="nucleotide sequence ID" value="XM_066859833.1"/>
</dbReference>
<evidence type="ECO:0000313" key="2">
    <source>
        <dbReference type="Proteomes" id="UP001480595"/>
    </source>
</evidence>
<name>A0ABR1UGE3_9PEZI</name>
<keyword evidence="2" id="KW-1185">Reference proteome</keyword>
<gene>
    <name evidence="1" type="ORF">PG994_008424</name>
</gene>
<organism evidence="1 2">
    <name type="scientific">Apiospora phragmitis</name>
    <dbReference type="NCBI Taxonomy" id="2905665"/>
    <lineage>
        <taxon>Eukaryota</taxon>
        <taxon>Fungi</taxon>
        <taxon>Dikarya</taxon>
        <taxon>Ascomycota</taxon>
        <taxon>Pezizomycotina</taxon>
        <taxon>Sordariomycetes</taxon>
        <taxon>Xylariomycetidae</taxon>
        <taxon>Amphisphaeriales</taxon>
        <taxon>Apiosporaceae</taxon>
        <taxon>Apiospora</taxon>
    </lineage>
</organism>
<dbReference type="EMBL" id="JAQQWL010000009">
    <property type="protein sequence ID" value="KAK8057976.1"/>
    <property type="molecule type" value="Genomic_DNA"/>
</dbReference>
<sequence length="184" mass="20383">MADRQLDVRCSVVVASWLYGAPDFFCNRYEARVRTKTGWYSGSEQEKRRAQLLDRALLSGAGVLGPLLIAQEEKLTDCVGHGVDAEKLQGGFRDSQKVGHVFDAAFEVLEPLGLENVTRPGTSLRRVRQAWLSSYSSWRSSRVWPWGLGCVDQVLVGTVVPPQPVHQVPAVAADPQERRRPLAA</sequence>
<comment type="caution">
    <text evidence="1">The sequence shown here is derived from an EMBL/GenBank/DDBJ whole genome shotgun (WGS) entry which is preliminary data.</text>
</comment>
<dbReference type="Proteomes" id="UP001480595">
    <property type="component" value="Unassembled WGS sequence"/>
</dbReference>
<protein>
    <submittedName>
        <fullName evidence="1">Uncharacterized protein</fullName>
    </submittedName>
</protein>
<evidence type="ECO:0000313" key="1">
    <source>
        <dbReference type="EMBL" id="KAK8057976.1"/>
    </source>
</evidence>
<proteinExistence type="predicted"/>